<dbReference type="PRINTS" id="PR00032">
    <property type="entry name" value="HTHARAC"/>
</dbReference>
<accession>A0A6M8T190</accession>
<organism evidence="5 6">
    <name type="scientific">Deefgea piscis</name>
    <dbReference type="NCBI Taxonomy" id="2739061"/>
    <lineage>
        <taxon>Bacteria</taxon>
        <taxon>Pseudomonadati</taxon>
        <taxon>Pseudomonadota</taxon>
        <taxon>Betaproteobacteria</taxon>
        <taxon>Neisseriales</taxon>
        <taxon>Chitinibacteraceae</taxon>
        <taxon>Deefgea</taxon>
    </lineage>
</organism>
<keyword evidence="6" id="KW-1185">Reference proteome</keyword>
<evidence type="ECO:0000259" key="4">
    <source>
        <dbReference type="PROSITE" id="PS01124"/>
    </source>
</evidence>
<keyword evidence="2" id="KW-0238">DNA-binding</keyword>
<evidence type="ECO:0000313" key="5">
    <source>
        <dbReference type="EMBL" id="QKJ67777.1"/>
    </source>
</evidence>
<dbReference type="Proteomes" id="UP000504844">
    <property type="component" value="Chromosome"/>
</dbReference>
<dbReference type="InterPro" id="IPR011256">
    <property type="entry name" value="Reg_factor_effector_dom_sf"/>
</dbReference>
<dbReference type="SMART" id="SM00342">
    <property type="entry name" value="HTH_ARAC"/>
    <property type="match status" value="1"/>
</dbReference>
<evidence type="ECO:0000256" key="2">
    <source>
        <dbReference type="ARBA" id="ARBA00023125"/>
    </source>
</evidence>
<dbReference type="InterPro" id="IPR020449">
    <property type="entry name" value="Tscrpt_reg_AraC-type_HTH"/>
</dbReference>
<dbReference type="SUPFAM" id="SSF55136">
    <property type="entry name" value="Probable bacterial effector-binding domain"/>
    <property type="match status" value="1"/>
</dbReference>
<evidence type="ECO:0000313" key="6">
    <source>
        <dbReference type="Proteomes" id="UP000504844"/>
    </source>
</evidence>
<evidence type="ECO:0000256" key="1">
    <source>
        <dbReference type="ARBA" id="ARBA00023015"/>
    </source>
</evidence>
<dbReference type="Pfam" id="PF06445">
    <property type="entry name" value="GyrI-like"/>
    <property type="match status" value="1"/>
</dbReference>
<keyword evidence="1" id="KW-0805">Transcription regulation</keyword>
<gene>
    <name evidence="5" type="ORF">HQN60_14195</name>
</gene>
<dbReference type="GO" id="GO:0003700">
    <property type="term" value="F:DNA-binding transcription factor activity"/>
    <property type="evidence" value="ECO:0007669"/>
    <property type="project" value="InterPro"/>
</dbReference>
<keyword evidence="3" id="KW-0804">Transcription</keyword>
<dbReference type="RefSeq" id="WP_173534278.1">
    <property type="nucleotide sequence ID" value="NZ_CP054143.1"/>
</dbReference>
<reference evidence="5 6" key="1">
    <citation type="submission" date="2020-05" db="EMBL/GenBank/DDBJ databases">
        <title>Complete genome sequence of Deefgea sp. D17.</title>
        <authorList>
            <person name="Bae J.-W."/>
            <person name="Han J.E."/>
        </authorList>
    </citation>
    <scope>NUCLEOTIDE SEQUENCE [LARGE SCALE GENOMIC DNA]</scope>
    <source>
        <strain evidence="5 6">D17</strain>
    </source>
</reference>
<dbReference type="InterPro" id="IPR018062">
    <property type="entry name" value="HTH_AraC-typ_CS"/>
</dbReference>
<dbReference type="InterPro" id="IPR018060">
    <property type="entry name" value="HTH_AraC"/>
</dbReference>
<dbReference type="PANTHER" id="PTHR40055:SF1">
    <property type="entry name" value="TRANSCRIPTIONAL REGULATOR YGIV-RELATED"/>
    <property type="match status" value="1"/>
</dbReference>
<dbReference type="GO" id="GO:0043565">
    <property type="term" value="F:sequence-specific DNA binding"/>
    <property type="evidence" value="ECO:0007669"/>
    <property type="project" value="InterPro"/>
</dbReference>
<dbReference type="Gene3D" id="3.20.80.10">
    <property type="entry name" value="Regulatory factor, effector binding domain"/>
    <property type="match status" value="1"/>
</dbReference>
<dbReference type="KEGG" id="dee:HQN60_14195"/>
<dbReference type="InterPro" id="IPR029442">
    <property type="entry name" value="GyrI-like"/>
</dbReference>
<dbReference type="EMBL" id="CP054143">
    <property type="protein sequence ID" value="QKJ67777.1"/>
    <property type="molecule type" value="Genomic_DNA"/>
</dbReference>
<dbReference type="PROSITE" id="PS00041">
    <property type="entry name" value="HTH_ARAC_FAMILY_1"/>
    <property type="match status" value="1"/>
</dbReference>
<dbReference type="AlphaFoldDB" id="A0A6M8T190"/>
<dbReference type="InterPro" id="IPR050908">
    <property type="entry name" value="SmbC-like"/>
</dbReference>
<sequence>MDDYVKRIHLAIEYIYRHFDQHIVLADLAQAAHFSPYHFHRVFTAIQQETPNNYLRRIRIERAANLLLINPPFPMQQIALDCGFKSQALFSRAFRTHFGMTASDWRKGEQWTLDGLSYNWRQQSHRNNEKILQDSKNCKVSHTDKPIESIPDTQRSVALAAARNGALPKQISALKFEKMPSYRWVYFWQNGVELEQMFTLWQRVARWGQAHGLTNTNSRCVSRMLDNPNVTDHQRCAYAVGLLVDATFQTERNILVADIAAGQYLVVDFCGTVADSMILAEYVFGYYLPHSKWELDETRPGHTLGPIKDPQETLLATTQFTYQLCVPVKQRRAK</sequence>
<dbReference type="PANTHER" id="PTHR40055">
    <property type="entry name" value="TRANSCRIPTIONAL REGULATOR YGIV-RELATED"/>
    <property type="match status" value="1"/>
</dbReference>
<dbReference type="Pfam" id="PF12833">
    <property type="entry name" value="HTH_18"/>
    <property type="match status" value="1"/>
</dbReference>
<dbReference type="PROSITE" id="PS01124">
    <property type="entry name" value="HTH_ARAC_FAMILY_2"/>
    <property type="match status" value="1"/>
</dbReference>
<dbReference type="SUPFAM" id="SSF46689">
    <property type="entry name" value="Homeodomain-like"/>
    <property type="match status" value="2"/>
</dbReference>
<name>A0A6M8T190_9NEIS</name>
<dbReference type="InterPro" id="IPR009057">
    <property type="entry name" value="Homeodomain-like_sf"/>
</dbReference>
<proteinExistence type="predicted"/>
<feature type="domain" description="HTH araC/xylS-type" evidence="4">
    <location>
        <begin position="9"/>
        <end position="108"/>
    </location>
</feature>
<dbReference type="Gene3D" id="1.10.10.60">
    <property type="entry name" value="Homeodomain-like"/>
    <property type="match status" value="2"/>
</dbReference>
<protein>
    <submittedName>
        <fullName evidence="5">AraC family transcriptional regulator</fullName>
    </submittedName>
</protein>
<evidence type="ECO:0000256" key="3">
    <source>
        <dbReference type="ARBA" id="ARBA00023163"/>
    </source>
</evidence>